<dbReference type="PANTHER" id="PTHR43390:SF1">
    <property type="entry name" value="CHLOROPLAST PROCESSING PEPTIDASE"/>
    <property type="match status" value="1"/>
</dbReference>
<evidence type="ECO:0000259" key="9">
    <source>
        <dbReference type="Pfam" id="PF10502"/>
    </source>
</evidence>
<dbReference type="OrthoDB" id="9802919at2"/>
<dbReference type="GO" id="GO:0004252">
    <property type="term" value="F:serine-type endopeptidase activity"/>
    <property type="evidence" value="ECO:0007669"/>
    <property type="project" value="InterPro"/>
</dbReference>
<accession>A0A4R9HD01</accession>
<keyword evidence="5 7" id="KW-0378">Hydrolase</keyword>
<dbReference type="CDD" id="cd06530">
    <property type="entry name" value="S26_SPase_I"/>
    <property type="match status" value="1"/>
</dbReference>
<dbReference type="InterPro" id="IPR036286">
    <property type="entry name" value="LexA/Signal_pep-like_sf"/>
</dbReference>
<dbReference type="PRINTS" id="PR00727">
    <property type="entry name" value="LEADERPTASE"/>
</dbReference>
<comment type="catalytic activity">
    <reaction evidence="1 7">
        <text>Cleavage of hydrophobic, N-terminal signal or leader sequences from secreted and periplasmic proteins.</text>
        <dbReference type="EC" id="3.4.21.89"/>
    </reaction>
</comment>
<keyword evidence="11" id="KW-1185">Reference proteome</keyword>
<dbReference type="SUPFAM" id="SSF51306">
    <property type="entry name" value="LexA/Signal peptidase"/>
    <property type="match status" value="1"/>
</dbReference>
<evidence type="ECO:0000256" key="5">
    <source>
        <dbReference type="ARBA" id="ARBA00022801"/>
    </source>
</evidence>
<dbReference type="InterPro" id="IPR019533">
    <property type="entry name" value="Peptidase_S26"/>
</dbReference>
<evidence type="ECO:0000256" key="8">
    <source>
        <dbReference type="SAM" id="MobiDB-lite"/>
    </source>
</evidence>
<evidence type="ECO:0000313" key="11">
    <source>
        <dbReference type="Proteomes" id="UP000298097"/>
    </source>
</evidence>
<proteinExistence type="inferred from homology"/>
<dbReference type="InterPro" id="IPR000223">
    <property type="entry name" value="Pept_S26A_signal_pept_1"/>
</dbReference>
<dbReference type="PANTHER" id="PTHR43390">
    <property type="entry name" value="SIGNAL PEPTIDASE I"/>
    <property type="match status" value="1"/>
</dbReference>
<dbReference type="GO" id="GO:0016020">
    <property type="term" value="C:membrane"/>
    <property type="evidence" value="ECO:0007669"/>
    <property type="project" value="UniProtKB-SubCell"/>
</dbReference>
<dbReference type="GO" id="GO:0006465">
    <property type="term" value="P:signal peptide processing"/>
    <property type="evidence" value="ECO:0007669"/>
    <property type="project" value="InterPro"/>
</dbReference>
<comment type="similarity">
    <text evidence="2 7">Belongs to the peptidase S26 family.</text>
</comment>
<evidence type="ECO:0000256" key="4">
    <source>
        <dbReference type="ARBA" id="ARBA00019232"/>
    </source>
</evidence>
<sequence>MRTSGPAGIQQEPNLKYPKSKTPTSFNTISRKVWFQGSIILLSFLFVTNCDILITSVFKEHIIDANYIPAGSMEPNLQIGDYIFVKKFSVSPERGDLITFYPPSNAITPEEAEGPNRIRFVKRLIGIPGDTIYYYYEPIPDSTQAALRISINGKILPIEASEEILNQEDYDIPLEGIKLFYEKIGDKKYKVFFGDRPFHEGAYPSDTKFRLGEDEFFFLGDNRGNSSDSRFWGTVPKENITGKVIFKYLSFNWKDYTCSKPEEKDPYQYQECPKDIMSRWSRMKFRFQNLGPIE</sequence>
<dbReference type="AlphaFoldDB" id="A0A4R9HD01"/>
<dbReference type="Gene3D" id="2.10.109.10">
    <property type="entry name" value="Umud Fragment, subunit A"/>
    <property type="match status" value="1"/>
</dbReference>
<dbReference type="InterPro" id="IPR019757">
    <property type="entry name" value="Pept_S26A_signal_pept_1_Lys-AS"/>
</dbReference>
<dbReference type="NCBIfam" id="TIGR02227">
    <property type="entry name" value="sigpep_I_bact"/>
    <property type="match status" value="1"/>
</dbReference>
<dbReference type="EMBL" id="RQEY01000001">
    <property type="protein sequence ID" value="TGK44624.1"/>
    <property type="molecule type" value="Genomic_DNA"/>
</dbReference>
<protein>
    <recommendedName>
        <fullName evidence="4 7">Signal peptidase I</fullName>
        <ecNumber evidence="3 7">3.4.21.89</ecNumber>
    </recommendedName>
</protein>
<dbReference type="EC" id="3.4.21.89" evidence="3 7"/>
<evidence type="ECO:0000256" key="3">
    <source>
        <dbReference type="ARBA" id="ARBA00013208"/>
    </source>
</evidence>
<feature type="region of interest" description="Disordered" evidence="8">
    <location>
        <begin position="1"/>
        <end position="22"/>
    </location>
</feature>
<evidence type="ECO:0000256" key="2">
    <source>
        <dbReference type="ARBA" id="ARBA00009370"/>
    </source>
</evidence>
<feature type="active site" evidence="6">
    <location>
        <position position="122"/>
    </location>
</feature>
<dbReference type="Proteomes" id="UP000298097">
    <property type="component" value="Unassembled WGS sequence"/>
</dbReference>
<organism evidence="10 11">
    <name type="scientific">Leptospira andrefontaineae</name>
    <dbReference type="NCBI Taxonomy" id="2484976"/>
    <lineage>
        <taxon>Bacteria</taxon>
        <taxon>Pseudomonadati</taxon>
        <taxon>Spirochaetota</taxon>
        <taxon>Spirochaetia</taxon>
        <taxon>Leptospirales</taxon>
        <taxon>Leptospiraceae</taxon>
        <taxon>Leptospira</taxon>
    </lineage>
</organism>
<name>A0A4R9HD01_9LEPT</name>
<evidence type="ECO:0000256" key="7">
    <source>
        <dbReference type="RuleBase" id="RU362042"/>
    </source>
</evidence>
<feature type="active site" evidence="6">
    <location>
        <position position="72"/>
    </location>
</feature>
<dbReference type="Pfam" id="PF10502">
    <property type="entry name" value="Peptidase_S26"/>
    <property type="match status" value="1"/>
</dbReference>
<keyword evidence="7" id="KW-0645">Protease</keyword>
<comment type="caution">
    <text evidence="10">The sequence shown here is derived from an EMBL/GenBank/DDBJ whole genome shotgun (WGS) entry which is preliminary data.</text>
</comment>
<feature type="domain" description="Peptidase S26" evidence="9">
    <location>
        <begin position="53"/>
        <end position="248"/>
    </location>
</feature>
<dbReference type="GO" id="GO:0009003">
    <property type="term" value="F:signal peptidase activity"/>
    <property type="evidence" value="ECO:0007669"/>
    <property type="project" value="UniProtKB-EC"/>
</dbReference>
<evidence type="ECO:0000256" key="1">
    <source>
        <dbReference type="ARBA" id="ARBA00000677"/>
    </source>
</evidence>
<reference evidence="10" key="1">
    <citation type="journal article" date="2019" name="PLoS Negl. Trop. Dis.">
        <title>Revisiting the worldwide diversity of Leptospira species in the environment.</title>
        <authorList>
            <person name="Vincent A.T."/>
            <person name="Schiettekatte O."/>
            <person name="Bourhy P."/>
            <person name="Veyrier F.J."/>
            <person name="Picardeau M."/>
        </authorList>
    </citation>
    <scope>NUCLEOTIDE SEQUENCE [LARGE SCALE GENOMIC DNA]</scope>
    <source>
        <strain evidence="10">201800301</strain>
    </source>
</reference>
<comment type="subcellular location">
    <subcellularLocation>
        <location evidence="7">Membrane</location>
        <topology evidence="7">Single-pass type II membrane protein</topology>
    </subcellularLocation>
</comment>
<gene>
    <name evidence="10" type="primary">lepB</name>
    <name evidence="10" type="ORF">EHO65_00880</name>
</gene>
<evidence type="ECO:0000313" key="10">
    <source>
        <dbReference type="EMBL" id="TGK44624.1"/>
    </source>
</evidence>
<dbReference type="PROSITE" id="PS00761">
    <property type="entry name" value="SPASE_I_3"/>
    <property type="match status" value="1"/>
</dbReference>
<dbReference type="RefSeq" id="WP_135772368.1">
    <property type="nucleotide sequence ID" value="NZ_RQEY01000001.1"/>
</dbReference>
<dbReference type="PROSITE" id="PS00760">
    <property type="entry name" value="SPASE_I_2"/>
    <property type="match status" value="1"/>
</dbReference>
<dbReference type="InterPro" id="IPR019758">
    <property type="entry name" value="Pept_S26A_signal_pept_1_CS"/>
</dbReference>
<evidence type="ECO:0000256" key="6">
    <source>
        <dbReference type="PIRSR" id="PIRSR600223-1"/>
    </source>
</evidence>